<reference evidence="3" key="1">
    <citation type="submission" date="2007-03" db="EMBL/GenBank/DDBJ databases">
        <title>Complete sequence of chromosome 1 of Burkholderia vietnamiensis G4.</title>
        <authorList>
            <consortium name="US DOE Joint Genome Institute"/>
            <person name="Copeland A."/>
            <person name="Lucas S."/>
            <person name="Lapidus A."/>
            <person name="Barry K."/>
            <person name="Detter J.C."/>
            <person name="Glavina del Rio T."/>
            <person name="Hammon N."/>
            <person name="Israni S."/>
            <person name="Dalin E."/>
            <person name="Tice H."/>
            <person name="Pitluck S."/>
            <person name="Chain P."/>
            <person name="Malfatti S."/>
            <person name="Shin M."/>
            <person name="Vergez L."/>
            <person name="Schmutz J."/>
            <person name="Larimer F."/>
            <person name="Land M."/>
            <person name="Hauser L."/>
            <person name="Kyrpides N."/>
            <person name="Tiedje J."/>
            <person name="Richardson P."/>
        </authorList>
    </citation>
    <scope>NUCLEOTIDE SEQUENCE [LARGE SCALE GENOMIC DNA]</scope>
    <source>
        <strain evidence="3">G4 / LMG 22486</strain>
    </source>
</reference>
<feature type="region of interest" description="Disordered" evidence="1">
    <location>
        <begin position="1"/>
        <end position="31"/>
    </location>
</feature>
<dbReference type="AlphaFoldDB" id="A4JA81"/>
<feature type="compositionally biased region" description="Polar residues" evidence="1">
    <location>
        <begin position="17"/>
        <end position="29"/>
    </location>
</feature>
<organism evidence="2 3">
    <name type="scientific">Burkholderia vietnamiensis (strain G4 / LMG 22486)</name>
    <name type="common">Burkholderia cepacia (strain R1808)</name>
    <dbReference type="NCBI Taxonomy" id="269482"/>
    <lineage>
        <taxon>Bacteria</taxon>
        <taxon>Pseudomonadati</taxon>
        <taxon>Pseudomonadota</taxon>
        <taxon>Betaproteobacteria</taxon>
        <taxon>Burkholderiales</taxon>
        <taxon>Burkholderiaceae</taxon>
        <taxon>Burkholderia</taxon>
        <taxon>Burkholderia cepacia complex</taxon>
    </lineage>
</organism>
<evidence type="ECO:0000256" key="1">
    <source>
        <dbReference type="SAM" id="MobiDB-lite"/>
    </source>
</evidence>
<protein>
    <submittedName>
        <fullName evidence="2">Uncharacterized protein</fullName>
    </submittedName>
</protein>
<evidence type="ECO:0000313" key="3">
    <source>
        <dbReference type="Proteomes" id="UP000002287"/>
    </source>
</evidence>
<dbReference type="KEGG" id="bvi:Bcep1808_0161"/>
<dbReference type="EMBL" id="CP000614">
    <property type="protein sequence ID" value="ABO53184.1"/>
    <property type="molecule type" value="Genomic_DNA"/>
</dbReference>
<accession>A4JA81</accession>
<sequence length="97" mass="10688">MSGFDGNLGAFEKGSTLVRNEQSPLTPNGSREKIQLLGCGFLYGNHWGRGSSSLGLSDPFSFCADEKAGLLSPRRRVRGVRFCYVDEPPWASRDTKF</sequence>
<evidence type="ECO:0000313" key="2">
    <source>
        <dbReference type="EMBL" id="ABO53184.1"/>
    </source>
</evidence>
<dbReference type="Proteomes" id="UP000002287">
    <property type="component" value="Chromosome 1"/>
</dbReference>
<name>A4JA81_BURVG</name>
<gene>
    <name evidence="2" type="ordered locus">Bcep1808_0161</name>
</gene>
<proteinExistence type="predicted"/>
<dbReference type="HOGENOM" id="CLU_2341435_0_0_4"/>